<dbReference type="AlphaFoldDB" id="A0A5S6QIQ2"/>
<reference evidence="3" key="1">
    <citation type="submission" date="2019-12" db="UniProtKB">
        <authorList>
            <consortium name="WormBaseParasite"/>
        </authorList>
    </citation>
    <scope>IDENTIFICATION</scope>
</reference>
<feature type="region of interest" description="Disordered" evidence="1">
    <location>
        <begin position="120"/>
        <end position="197"/>
    </location>
</feature>
<dbReference type="Proteomes" id="UP000046395">
    <property type="component" value="Unassembled WGS sequence"/>
</dbReference>
<name>A0A5S6QIQ2_TRIMR</name>
<organism evidence="2 3">
    <name type="scientific">Trichuris muris</name>
    <name type="common">Mouse whipworm</name>
    <dbReference type="NCBI Taxonomy" id="70415"/>
    <lineage>
        <taxon>Eukaryota</taxon>
        <taxon>Metazoa</taxon>
        <taxon>Ecdysozoa</taxon>
        <taxon>Nematoda</taxon>
        <taxon>Enoplea</taxon>
        <taxon>Dorylaimia</taxon>
        <taxon>Trichinellida</taxon>
        <taxon>Trichuridae</taxon>
        <taxon>Trichuris</taxon>
    </lineage>
</organism>
<evidence type="ECO:0000256" key="1">
    <source>
        <dbReference type="SAM" id="MobiDB-lite"/>
    </source>
</evidence>
<proteinExistence type="predicted"/>
<evidence type="ECO:0000313" key="3">
    <source>
        <dbReference type="WBParaSite" id="TMUE_2000007266.1"/>
    </source>
</evidence>
<dbReference type="WBParaSite" id="TMUE_2000007266.1">
    <property type="protein sequence ID" value="TMUE_2000007266.1"/>
    <property type="gene ID" value="WBGene00299827"/>
</dbReference>
<keyword evidence="2" id="KW-1185">Reference proteome</keyword>
<protein>
    <submittedName>
        <fullName evidence="3">Uncharacterized protein</fullName>
    </submittedName>
</protein>
<accession>A0A5S6QIQ2</accession>
<evidence type="ECO:0000313" key="2">
    <source>
        <dbReference type="Proteomes" id="UP000046395"/>
    </source>
</evidence>
<sequence length="306" mass="35294">MAEKSNRYFPVLDEEPRKSVYTSLRRILAATRNRERNNRQHEKSSRPANSFVISLRYRFLGEPPCGSSNLRLKKKQANRPQARGYPEFLNRKSIFGRRLRKYGRTTHSTGTMPIETVATEKRKRRRAGSYEFPPPERPIFLARKSTSPTMARKRNNKSVRDIPPDWPTRSCPMRVRASGPSDNSCQRPSESKGPFGETRVGLGIAVKRKRPSGYASGQPSIEMPFPRADPIDAEIRERVSQAKYLILLRRLGALVVRRAFFQDKSPLLETDCQRMAWMRRWISFIAVDIASRVSHFEWNVQSDGSQ</sequence>